<feature type="chain" id="PRO_5019452138" description="Type I phosphodiesterase/nucleotide pyrophosphatase" evidence="1">
    <location>
        <begin position="23"/>
        <end position="152"/>
    </location>
</feature>
<reference evidence="2 3" key="1">
    <citation type="submission" date="2018-09" db="EMBL/GenBank/DDBJ databases">
        <title>Insights into the microbiota of Asian seabass (Lates calcarifer) with tenacibaculosis symptoms and description of sp. nov. Tenacibaculum singaporense.</title>
        <authorList>
            <person name="Miyake S."/>
            <person name="Soh M."/>
            <person name="Azman M.N."/>
            <person name="Ngoh S.Y."/>
            <person name="Orban L."/>
        </authorList>
    </citation>
    <scope>NUCLEOTIDE SEQUENCE [LARGE SCALE GENOMIC DNA]</scope>
    <source>
        <strain evidence="2 3">DSM 106434</strain>
    </source>
</reference>
<evidence type="ECO:0000313" key="2">
    <source>
        <dbReference type="EMBL" id="AZJ36491.1"/>
    </source>
</evidence>
<dbReference type="SUPFAM" id="SSF53649">
    <property type="entry name" value="Alkaline phosphatase-like"/>
    <property type="match status" value="1"/>
</dbReference>
<gene>
    <name evidence="2" type="ORF">D6T69_13545</name>
</gene>
<dbReference type="RefSeq" id="WP_125068323.1">
    <property type="nucleotide sequence ID" value="NZ_CP032548.1"/>
</dbReference>
<accession>A0A3S8R9L3</accession>
<dbReference type="Proteomes" id="UP000274593">
    <property type="component" value="Chromosome"/>
</dbReference>
<dbReference type="Gene3D" id="3.40.720.10">
    <property type="entry name" value="Alkaline Phosphatase, subunit A"/>
    <property type="match status" value="1"/>
</dbReference>
<dbReference type="AlphaFoldDB" id="A0A3S8R9L3"/>
<protein>
    <recommendedName>
        <fullName evidence="4">Type I phosphodiesterase/nucleotide pyrophosphatase</fullName>
    </recommendedName>
</protein>
<dbReference type="PROSITE" id="PS51257">
    <property type="entry name" value="PROKAR_LIPOPROTEIN"/>
    <property type="match status" value="1"/>
</dbReference>
<name>A0A3S8R9L3_9FLAO</name>
<keyword evidence="3" id="KW-1185">Reference proteome</keyword>
<dbReference type="Pfam" id="PF01663">
    <property type="entry name" value="Phosphodiest"/>
    <property type="match status" value="1"/>
</dbReference>
<evidence type="ECO:0000256" key="1">
    <source>
        <dbReference type="SAM" id="SignalP"/>
    </source>
</evidence>
<dbReference type="EMBL" id="CP032548">
    <property type="protein sequence ID" value="AZJ36491.1"/>
    <property type="molecule type" value="Genomic_DNA"/>
</dbReference>
<evidence type="ECO:0008006" key="4">
    <source>
        <dbReference type="Google" id="ProtNLM"/>
    </source>
</evidence>
<sequence length="152" mass="16586">MKTNYLVKLSALILLFALSSCQENNLDEVSKKQGKLERQTKSSLKKKVLVVGFDGIQFEKIAGTSTPNLDKLKIVKGYAGGIDNTSSEQKTSSGPGWSTILTGVWVNKHGVTDNNTSHISKAKSVFQLIKESNSGLKTASVVTWGPIHDFFR</sequence>
<organism evidence="2 3">
    <name type="scientific">Tenacibaculum singaporense</name>
    <dbReference type="NCBI Taxonomy" id="2358479"/>
    <lineage>
        <taxon>Bacteria</taxon>
        <taxon>Pseudomonadati</taxon>
        <taxon>Bacteroidota</taxon>
        <taxon>Flavobacteriia</taxon>
        <taxon>Flavobacteriales</taxon>
        <taxon>Flavobacteriaceae</taxon>
        <taxon>Tenacibaculum</taxon>
    </lineage>
</organism>
<dbReference type="InterPro" id="IPR002591">
    <property type="entry name" value="Phosphodiest/P_Trfase"/>
</dbReference>
<proteinExistence type="predicted"/>
<dbReference type="InterPro" id="IPR017850">
    <property type="entry name" value="Alkaline_phosphatase_core_sf"/>
</dbReference>
<feature type="signal peptide" evidence="1">
    <location>
        <begin position="1"/>
        <end position="22"/>
    </location>
</feature>
<evidence type="ECO:0000313" key="3">
    <source>
        <dbReference type="Proteomes" id="UP000274593"/>
    </source>
</evidence>
<dbReference type="KEGG" id="tsig:D6T69_13545"/>
<keyword evidence="1" id="KW-0732">Signal</keyword>